<dbReference type="EMBL" id="CP003348">
    <property type="protein sequence ID" value="AFL99872.1"/>
    <property type="molecule type" value="Genomic_DNA"/>
</dbReference>
<comment type="similarity">
    <text evidence="4">Belongs to the class I-like SAM-binding methyltransferase superfamily. RNA M5U methyltransferase family.</text>
</comment>
<evidence type="ECO:0000256" key="1">
    <source>
        <dbReference type="ARBA" id="ARBA00022603"/>
    </source>
</evidence>
<dbReference type="Gene3D" id="2.40.50.1070">
    <property type="match status" value="1"/>
</dbReference>
<proteinExistence type="inferred from homology"/>
<evidence type="ECO:0000313" key="7">
    <source>
        <dbReference type="EMBL" id="AFL99872.1"/>
    </source>
</evidence>
<dbReference type="PROSITE" id="PS51687">
    <property type="entry name" value="SAM_MT_RNA_M5U"/>
    <property type="match status" value="1"/>
</dbReference>
<dbReference type="FunFam" id="2.40.50.140:FF:000097">
    <property type="entry name" value="23S rRNA (uracil(1939)-C(5))-methyltransferase RlmD"/>
    <property type="match status" value="1"/>
</dbReference>
<dbReference type="InterPro" id="IPR012340">
    <property type="entry name" value="NA-bd_OB-fold"/>
</dbReference>
<name>I4A7D8_DESDJ</name>
<protein>
    <submittedName>
        <fullName evidence="7">23S rRNA (Uracil-5-)-methyltransferase RumA</fullName>
        <ecNumber evidence="7">2.1.1.190</ecNumber>
    </submittedName>
</protein>
<evidence type="ECO:0000256" key="3">
    <source>
        <dbReference type="ARBA" id="ARBA00022691"/>
    </source>
</evidence>
<dbReference type="Proteomes" id="UP000006053">
    <property type="component" value="Chromosome"/>
</dbReference>
<reference evidence="8" key="1">
    <citation type="submission" date="2012-06" db="EMBL/GenBank/DDBJ databases">
        <title>Complete sequence of Desulfitobacterium dehalogenans ATCC 51507.</title>
        <authorList>
            <person name="Lucas S."/>
            <person name="Han J."/>
            <person name="Lapidus A."/>
            <person name="Cheng J.-F."/>
            <person name="Goodwin L."/>
            <person name="Pitluck S."/>
            <person name="Peters L."/>
            <person name="Ovchinnikova G."/>
            <person name="Teshima H."/>
            <person name="Detter J.C."/>
            <person name="Han C."/>
            <person name="Tapia R."/>
            <person name="Land M."/>
            <person name="Hauser L."/>
            <person name="Kyrpides N."/>
            <person name="Ivanova N."/>
            <person name="Pagani I."/>
            <person name="Kruse T."/>
            <person name="de Vos W.M."/>
            <person name="Smidt H."/>
            <person name="Woyke T."/>
        </authorList>
    </citation>
    <scope>NUCLEOTIDE SEQUENCE [LARGE SCALE GENOMIC DNA]</scope>
    <source>
        <strain evidence="8">ATCC 51507 / DSM 9161 / JW/IU-DC1</strain>
    </source>
</reference>
<keyword evidence="3 4" id="KW-0949">S-adenosyl-L-methionine</keyword>
<dbReference type="NCBIfam" id="TIGR00479">
    <property type="entry name" value="rumA"/>
    <property type="match status" value="1"/>
</dbReference>
<feature type="binding site" evidence="4">
    <location>
        <position position="323"/>
    </location>
    <ligand>
        <name>S-adenosyl-L-methionine</name>
        <dbReference type="ChEBI" id="CHEBI:59789"/>
    </ligand>
</feature>
<dbReference type="STRING" id="756499.Desde_1453"/>
<dbReference type="PANTHER" id="PTHR11061">
    <property type="entry name" value="RNA M5U METHYLTRANSFERASE"/>
    <property type="match status" value="1"/>
</dbReference>
<dbReference type="FunFam" id="3.40.50.150:FF:000009">
    <property type="entry name" value="23S rRNA (Uracil(1939)-C(5))-methyltransferase RlmD"/>
    <property type="match status" value="1"/>
</dbReference>
<dbReference type="InterPro" id="IPR029063">
    <property type="entry name" value="SAM-dependent_MTases_sf"/>
</dbReference>
<dbReference type="PANTHER" id="PTHR11061:SF30">
    <property type="entry name" value="TRNA (URACIL(54)-C(5))-METHYLTRANSFERASE"/>
    <property type="match status" value="1"/>
</dbReference>
<evidence type="ECO:0000259" key="6">
    <source>
        <dbReference type="PROSITE" id="PS50926"/>
    </source>
</evidence>
<dbReference type="InterPro" id="IPR030391">
    <property type="entry name" value="MeTrfase_TrmA_CS"/>
</dbReference>
<keyword evidence="8" id="KW-1185">Reference proteome</keyword>
<dbReference type="PROSITE" id="PS50926">
    <property type="entry name" value="TRAM"/>
    <property type="match status" value="1"/>
</dbReference>
<gene>
    <name evidence="7" type="ordered locus">Desde_1453</name>
</gene>
<dbReference type="InterPro" id="IPR030390">
    <property type="entry name" value="MeTrfase_TrmA_AS"/>
</dbReference>
<dbReference type="Gene3D" id="2.40.50.140">
    <property type="entry name" value="Nucleic acid-binding proteins"/>
    <property type="match status" value="1"/>
</dbReference>
<dbReference type="Pfam" id="PF01938">
    <property type="entry name" value="TRAM"/>
    <property type="match status" value="1"/>
</dbReference>
<dbReference type="CDD" id="cd02440">
    <property type="entry name" value="AdoMet_MTases"/>
    <property type="match status" value="1"/>
</dbReference>
<dbReference type="GO" id="GO:0070041">
    <property type="term" value="F:rRNA (uridine-C5-)-methyltransferase activity"/>
    <property type="evidence" value="ECO:0007669"/>
    <property type="project" value="TreeGrafter"/>
</dbReference>
<evidence type="ECO:0000313" key="8">
    <source>
        <dbReference type="Proteomes" id="UP000006053"/>
    </source>
</evidence>
<feature type="active site" evidence="5">
    <location>
        <position position="395"/>
    </location>
</feature>
<dbReference type="HOGENOM" id="CLU_014689_7_2_9"/>
<dbReference type="OrthoDB" id="9804590at2"/>
<evidence type="ECO:0000256" key="5">
    <source>
        <dbReference type="PROSITE-ProRule" id="PRU10015"/>
    </source>
</evidence>
<dbReference type="EC" id="2.1.1.190" evidence="7"/>
<feature type="binding site" evidence="4">
    <location>
        <position position="368"/>
    </location>
    <ligand>
        <name>S-adenosyl-L-methionine</name>
        <dbReference type="ChEBI" id="CHEBI:59789"/>
    </ligand>
</feature>
<feature type="binding site" evidence="4">
    <location>
        <position position="273"/>
    </location>
    <ligand>
        <name>S-adenosyl-L-methionine</name>
        <dbReference type="ChEBI" id="CHEBI:59789"/>
    </ligand>
</feature>
<evidence type="ECO:0000256" key="4">
    <source>
        <dbReference type="PROSITE-ProRule" id="PRU01024"/>
    </source>
</evidence>
<reference evidence="7 8" key="2">
    <citation type="journal article" date="2015" name="J. Bacteriol.">
        <title>Genomic, proteomic, and biochemical analysis of the organohalide respiratory pathway in Desulfitobacterium dehalogenans.</title>
        <authorList>
            <person name="Kruse T."/>
            <person name="van de Pas B.A."/>
            <person name="Atteia A."/>
            <person name="Krab K."/>
            <person name="Hagen W.R."/>
            <person name="Goodwin L."/>
            <person name="Chain P."/>
            <person name="Boeren S."/>
            <person name="Maphosa F."/>
            <person name="Schraa G."/>
            <person name="de Vos W.M."/>
            <person name="van der Oost J."/>
            <person name="Smidt H."/>
            <person name="Stams A.J."/>
        </authorList>
    </citation>
    <scope>NUCLEOTIDE SEQUENCE [LARGE SCALE GENOMIC DNA]</scope>
    <source>
        <strain evidence="8">ATCC 51507 / DSM 9161 / JW/IU-DC1</strain>
    </source>
</reference>
<dbReference type="GO" id="GO:0070475">
    <property type="term" value="P:rRNA base methylation"/>
    <property type="evidence" value="ECO:0007669"/>
    <property type="project" value="TreeGrafter"/>
</dbReference>
<feature type="binding site" evidence="4">
    <location>
        <position position="302"/>
    </location>
    <ligand>
        <name>S-adenosyl-L-methionine</name>
        <dbReference type="ChEBI" id="CHEBI:59789"/>
    </ligand>
</feature>
<dbReference type="InterPro" id="IPR002792">
    <property type="entry name" value="TRAM_dom"/>
</dbReference>
<evidence type="ECO:0000256" key="2">
    <source>
        <dbReference type="ARBA" id="ARBA00022679"/>
    </source>
</evidence>
<dbReference type="SUPFAM" id="SSF50249">
    <property type="entry name" value="Nucleic acid-binding proteins"/>
    <property type="match status" value="1"/>
</dbReference>
<sequence length="440" mass="49907">MNSKDRLRRDALSSRELIELECLRLSSDGSGVGYHKGKATFVTGLLPGERAQVQILEEKKNWQRGKLLSIVKETESRHRVNPPCTVYGVCGGCQLQHLSYEETLVWKKRWVEDNLARIGKIDMEKVRIHPTIGMAEPWRYRNKARLHRGEEGRLGYYQERSNATVPFTDCLLISESMNHWVKDIEKSLQEFAPEVKTLTFRENSQGKGMLIFDPISDLQEIREFLARNTPCSGKGRAVWGIFEGKPELLWGKDDFTEEILGREFKISPLAFLQVNPIQTRNLYTKALQYAELTPDKVVWDLYSGIGTITLALGAIAKRVWGIEENPYAVHDAKLNAELNGMDNVKFLAGKVEDTLSQISDSPDIVVLDPPRAGAHLRVLKELIELQPPRIVYVSCDPGTLARDLGILQNGGYQVREAQPVDMFPWTSHVETTILLQRQNA</sequence>
<accession>I4A7D8</accession>
<organism evidence="7 8">
    <name type="scientific">Desulfitobacterium dehalogenans (strain ATCC 51507 / DSM 9161 / JW/IU-DC1)</name>
    <dbReference type="NCBI Taxonomy" id="756499"/>
    <lineage>
        <taxon>Bacteria</taxon>
        <taxon>Bacillati</taxon>
        <taxon>Bacillota</taxon>
        <taxon>Clostridia</taxon>
        <taxon>Eubacteriales</taxon>
        <taxon>Desulfitobacteriaceae</taxon>
        <taxon>Desulfitobacterium</taxon>
    </lineage>
</organism>
<keyword evidence="1 4" id="KW-0489">Methyltransferase</keyword>
<feature type="domain" description="TRAM" evidence="6">
    <location>
        <begin position="10"/>
        <end position="69"/>
    </location>
</feature>
<dbReference type="SUPFAM" id="SSF53335">
    <property type="entry name" value="S-adenosyl-L-methionine-dependent methyltransferases"/>
    <property type="match status" value="1"/>
</dbReference>
<dbReference type="KEGG" id="ddh:Desde_1453"/>
<dbReference type="PROSITE" id="PS01231">
    <property type="entry name" value="TRMA_2"/>
    <property type="match status" value="1"/>
</dbReference>
<dbReference type="PROSITE" id="PS01230">
    <property type="entry name" value="TRMA_1"/>
    <property type="match status" value="1"/>
</dbReference>
<dbReference type="RefSeq" id="WP_014793362.1">
    <property type="nucleotide sequence ID" value="NC_018017.1"/>
</dbReference>
<dbReference type="Pfam" id="PF05958">
    <property type="entry name" value="tRNA_U5-meth_tr"/>
    <property type="match status" value="1"/>
</dbReference>
<feature type="active site" description="Nucleophile" evidence="4">
    <location>
        <position position="395"/>
    </location>
</feature>
<dbReference type="eggNOG" id="COG2265">
    <property type="taxonomic scope" value="Bacteria"/>
</dbReference>
<dbReference type="InterPro" id="IPR010280">
    <property type="entry name" value="U5_MeTrfase_fam"/>
</dbReference>
<keyword evidence="2 4" id="KW-0808">Transferase</keyword>
<dbReference type="AlphaFoldDB" id="I4A7D8"/>
<dbReference type="Gene3D" id="3.40.50.150">
    <property type="entry name" value="Vaccinia Virus protein VP39"/>
    <property type="match status" value="1"/>
</dbReference>